<name>A0A517M610_9BACT</name>
<dbReference type="OrthoDB" id="254087at2"/>
<organism evidence="2 3">
    <name type="scientific">Rosistilla ulvae</name>
    <dbReference type="NCBI Taxonomy" id="1930277"/>
    <lineage>
        <taxon>Bacteria</taxon>
        <taxon>Pseudomonadati</taxon>
        <taxon>Planctomycetota</taxon>
        <taxon>Planctomycetia</taxon>
        <taxon>Pirellulales</taxon>
        <taxon>Pirellulaceae</taxon>
        <taxon>Rosistilla</taxon>
    </lineage>
</organism>
<keyword evidence="3" id="KW-1185">Reference proteome</keyword>
<dbReference type="EMBL" id="CP036261">
    <property type="protein sequence ID" value="QDS90310.1"/>
    <property type="molecule type" value="Genomic_DNA"/>
</dbReference>
<evidence type="ECO:0000256" key="1">
    <source>
        <dbReference type="SAM" id="SignalP"/>
    </source>
</evidence>
<dbReference type="Proteomes" id="UP000319557">
    <property type="component" value="Chromosome"/>
</dbReference>
<dbReference type="KEGG" id="ruv:EC9_45170"/>
<reference evidence="2 3" key="1">
    <citation type="submission" date="2019-02" db="EMBL/GenBank/DDBJ databases">
        <title>Deep-cultivation of Planctomycetes and their phenomic and genomic characterization uncovers novel biology.</title>
        <authorList>
            <person name="Wiegand S."/>
            <person name="Jogler M."/>
            <person name="Boedeker C."/>
            <person name="Pinto D."/>
            <person name="Vollmers J."/>
            <person name="Rivas-Marin E."/>
            <person name="Kohn T."/>
            <person name="Peeters S.H."/>
            <person name="Heuer A."/>
            <person name="Rast P."/>
            <person name="Oberbeckmann S."/>
            <person name="Bunk B."/>
            <person name="Jeske O."/>
            <person name="Meyerdierks A."/>
            <person name="Storesund J.E."/>
            <person name="Kallscheuer N."/>
            <person name="Luecker S."/>
            <person name="Lage O.M."/>
            <person name="Pohl T."/>
            <person name="Merkel B.J."/>
            <person name="Hornburger P."/>
            <person name="Mueller R.-W."/>
            <person name="Bruemmer F."/>
            <person name="Labrenz M."/>
            <person name="Spormann A.M."/>
            <person name="Op den Camp H."/>
            <person name="Overmann J."/>
            <person name="Amann R."/>
            <person name="Jetten M.S.M."/>
            <person name="Mascher T."/>
            <person name="Medema M.H."/>
            <person name="Devos D.P."/>
            <person name="Kaster A.-K."/>
            <person name="Ovreas L."/>
            <person name="Rohde M."/>
            <person name="Galperin M.Y."/>
            <person name="Jogler C."/>
        </authorList>
    </citation>
    <scope>NUCLEOTIDE SEQUENCE [LARGE SCALE GENOMIC DNA]</scope>
    <source>
        <strain evidence="2 3">EC9</strain>
    </source>
</reference>
<gene>
    <name evidence="2" type="ORF">EC9_45170</name>
</gene>
<evidence type="ECO:0008006" key="4">
    <source>
        <dbReference type="Google" id="ProtNLM"/>
    </source>
</evidence>
<keyword evidence="1" id="KW-0732">Signal</keyword>
<accession>A0A517M610</accession>
<feature type="chain" id="PRO_5022091787" description="HEAT repeat protein" evidence="1">
    <location>
        <begin position="27"/>
        <end position="306"/>
    </location>
</feature>
<protein>
    <recommendedName>
        <fullName evidence="4">HEAT repeat protein</fullName>
    </recommendedName>
</protein>
<evidence type="ECO:0000313" key="3">
    <source>
        <dbReference type="Proteomes" id="UP000319557"/>
    </source>
</evidence>
<feature type="signal peptide" evidence="1">
    <location>
        <begin position="1"/>
        <end position="26"/>
    </location>
</feature>
<dbReference type="AlphaFoldDB" id="A0A517M610"/>
<proteinExistence type="predicted"/>
<evidence type="ECO:0000313" key="2">
    <source>
        <dbReference type="EMBL" id="QDS90310.1"/>
    </source>
</evidence>
<sequence length="306" mass="31597" precursor="true">MRLALRTAATLMLSFALGLPEASVSAQQTLPASAEPEPISLSGLVVQSYPPKPTMIESMASARRGVCAHLRASPVCQLLDGLLRPLSALTGGMIPGEKMPLPGEQEQPGPEGTAAQVKAVEMQAPQRQAAVAQLQGLDVRYYPEAEATLISALRADSSVCVRLEAAKTIATLPVCTPPLIKALQVCIAGTDVDGNPGELVPAVREQATVALNHCECCSPNLAAPANQRPEYPESRVVPATAFASTATTIPPGAPYSMAPPIAPGGPAHAVFTQPVPSAPATSKPVALPAVKSKPGNLMDVFRAATQ</sequence>